<dbReference type="OrthoDB" id="618894at2"/>
<dbReference type="RefSeq" id="WP_150164569.1">
    <property type="nucleotide sequence ID" value="NZ_CP029193.1"/>
</dbReference>
<sequence length="265" mass="28694">MTRRSAEQAKKFHPAIDRETMFDDHGAAIRGVERTGAVTKASPADVATSGRHTGRPLCHTTGINGTFQYIGFCWDEGDDLTGSYEPKGGWHPQALTASHDAQPGGTVDGHHLYAGSWCNGMGDGKRNLLGRISLVNSTGRKWSYGHVLLVMPTGDEPSGDFSPVDNVHADGTVWYGNKLFVAHGGELQVYDFQHLWKMRASDERTGIENGVSSARWHQRALPISSRVPPTAAAKCLALGANVAKGSQLIQYTCGKQDQNGEQLPR</sequence>
<dbReference type="AlphaFoldDB" id="A0A5P2B4V9"/>
<evidence type="ECO:0000313" key="2">
    <source>
        <dbReference type="Proteomes" id="UP000323046"/>
    </source>
</evidence>
<proteinExistence type="predicted"/>
<dbReference type="EMBL" id="CP029193">
    <property type="protein sequence ID" value="QES25525.1"/>
    <property type="molecule type" value="Genomic_DNA"/>
</dbReference>
<evidence type="ECO:0000313" key="1">
    <source>
        <dbReference type="EMBL" id="QES25525.1"/>
    </source>
</evidence>
<protein>
    <submittedName>
        <fullName evidence="1">Uncharacterized protein</fullName>
    </submittedName>
</protein>
<accession>A0A5P2B4V9</accession>
<organism evidence="1 2">
    <name type="scientific">Streptomyces venezuelae</name>
    <dbReference type="NCBI Taxonomy" id="54571"/>
    <lineage>
        <taxon>Bacteria</taxon>
        <taxon>Bacillati</taxon>
        <taxon>Actinomycetota</taxon>
        <taxon>Actinomycetes</taxon>
        <taxon>Kitasatosporales</taxon>
        <taxon>Streptomycetaceae</taxon>
        <taxon>Streptomyces</taxon>
    </lineage>
</organism>
<reference evidence="1 2" key="1">
    <citation type="submission" date="2018-05" db="EMBL/GenBank/DDBJ databases">
        <title>Streptomyces venezuelae.</title>
        <authorList>
            <person name="Kim W."/>
            <person name="Lee N."/>
            <person name="Cho B.-K."/>
        </authorList>
    </citation>
    <scope>NUCLEOTIDE SEQUENCE [LARGE SCALE GENOMIC DNA]</scope>
    <source>
        <strain evidence="1 2">ATCC 14583</strain>
    </source>
</reference>
<keyword evidence="2" id="KW-1185">Reference proteome</keyword>
<gene>
    <name evidence="1" type="ORF">DEJ47_02765</name>
</gene>
<name>A0A5P2B4V9_STRVZ</name>
<dbReference type="Proteomes" id="UP000323046">
    <property type="component" value="Chromosome"/>
</dbReference>